<dbReference type="Pfam" id="PF00005">
    <property type="entry name" value="ABC_tran"/>
    <property type="match status" value="1"/>
</dbReference>
<keyword evidence="3" id="KW-0813">Transport</keyword>
<dbReference type="SUPFAM" id="SSF53850">
    <property type="entry name" value="Periplasmic binding protein-like II"/>
    <property type="match status" value="1"/>
</dbReference>
<dbReference type="InterPro" id="IPR003439">
    <property type="entry name" value="ABC_transporter-like_ATP-bd"/>
</dbReference>
<keyword evidence="6" id="KW-0547">Nucleotide-binding</keyword>
<evidence type="ECO:0000256" key="6">
    <source>
        <dbReference type="ARBA" id="ARBA00022741"/>
    </source>
</evidence>
<keyword evidence="13" id="KW-0378">Hydrolase</keyword>
<name>A0A829PWQ9_9MYCO</name>
<comment type="similarity">
    <text evidence="2">Belongs to the bacterial solute-binding protein SsuA/TauA family.</text>
</comment>
<dbReference type="CDD" id="cd03293">
    <property type="entry name" value="ABC_NrtD_SsuB_transporters"/>
    <property type="match status" value="1"/>
</dbReference>
<dbReference type="Gene3D" id="3.40.190.10">
    <property type="entry name" value="Periplasmic binding protein-like II"/>
    <property type="match status" value="2"/>
</dbReference>
<keyword evidence="7 13" id="KW-0067">ATP-binding</keyword>
<dbReference type="Pfam" id="PF09084">
    <property type="entry name" value="NMT1"/>
    <property type="match status" value="1"/>
</dbReference>
<evidence type="ECO:0000256" key="10">
    <source>
        <dbReference type="ARBA" id="ARBA00055538"/>
    </source>
</evidence>
<sequence length="584" mass="62530">MTAVFEVTELSPHSTAAAAELTSVTKWYGRNRVLDDVSLRVGCGEIVALVGRSGSGKSTVLRVLSGLAGDHTGERKVLGAPAVAFQEPRLFPWRSVRDNVLYGLTRTKLSRDEALSRVDRALDEVGLADKAQAWPLTLSGGQAQRVSLARALVAEPQLLLLDEPFGALDALTRLSMHRLLLNLWEQHGFGVLLVTHDVDEAISLADTVLVLDEGRLAHTLRIRNPRKPRGSMTPKPRTTEESSLHSWVFKSIVSATAVVLSLTACTTGRDDKGDAAAPALVPLSGLSNLTLRVGDQKGGTESLLRAAGELDNVPYKIEFSTFTFGPPQIEALTAGKIDFAVTGNTPPIFGAASKARIKVVSGYTNDASGDQILVADASPIRSVADLRGKKVAVGKGSSAHGHLLLQLQKANLTIKDIQPVFLQPADAFTALSQGQADAWAIWDPYTALAQKQLKVRTLVTATGVSNGYGFGVASQVALRDAQRNTALSDVVQRIARASAWARAHPQEWYGKYAAAIGIDPAAGELAQSRSLRLPIPLNAEVSASEQQLADLFAQSGQIQGKPTFSDFIDSRFDNVLKQFFTPSQ</sequence>
<dbReference type="InterPro" id="IPR010067">
    <property type="entry name" value="ABC_SsuA_sub-bd"/>
</dbReference>
<dbReference type="InterPro" id="IPR003593">
    <property type="entry name" value="AAA+_ATPase"/>
</dbReference>
<evidence type="ECO:0000256" key="3">
    <source>
        <dbReference type="ARBA" id="ARBA00022448"/>
    </source>
</evidence>
<dbReference type="NCBIfam" id="TIGR01728">
    <property type="entry name" value="SsuA_fam"/>
    <property type="match status" value="1"/>
</dbReference>
<dbReference type="InterPro" id="IPR050166">
    <property type="entry name" value="ABC_transporter_ATP-bind"/>
</dbReference>
<dbReference type="GO" id="GO:0016887">
    <property type="term" value="F:ATP hydrolysis activity"/>
    <property type="evidence" value="ECO:0007669"/>
    <property type="project" value="InterPro"/>
</dbReference>
<dbReference type="PROSITE" id="PS50893">
    <property type="entry name" value="ABC_TRANSPORTER_2"/>
    <property type="match status" value="1"/>
</dbReference>
<accession>A0A829PWQ9</accession>
<evidence type="ECO:0000256" key="5">
    <source>
        <dbReference type="ARBA" id="ARBA00022729"/>
    </source>
</evidence>
<evidence type="ECO:0000259" key="12">
    <source>
        <dbReference type="PROSITE" id="PS50893"/>
    </source>
</evidence>
<dbReference type="GO" id="GO:0016020">
    <property type="term" value="C:membrane"/>
    <property type="evidence" value="ECO:0007669"/>
    <property type="project" value="InterPro"/>
</dbReference>
<dbReference type="CDD" id="cd13558">
    <property type="entry name" value="PBP2_SsuA_like_2"/>
    <property type="match status" value="1"/>
</dbReference>
<comment type="caution">
    <text evidence="13">The sequence shown here is derived from an EMBL/GenBank/DDBJ whole genome shotgun (WGS) entry which is preliminary data.</text>
</comment>
<evidence type="ECO:0000313" key="14">
    <source>
        <dbReference type="Proteomes" id="UP000020103"/>
    </source>
</evidence>
<dbReference type="InterPro" id="IPR027417">
    <property type="entry name" value="P-loop_NTPase"/>
</dbReference>
<evidence type="ECO:0000256" key="7">
    <source>
        <dbReference type="ARBA" id="ARBA00022840"/>
    </source>
</evidence>
<dbReference type="Proteomes" id="UP000020103">
    <property type="component" value="Unassembled WGS sequence"/>
</dbReference>
<dbReference type="PANTHER" id="PTHR42788:SF17">
    <property type="entry name" value="ALIPHATIC SULFONATES IMPORT ATP-BINDING PROTEIN SSUB"/>
    <property type="match status" value="1"/>
</dbReference>
<dbReference type="PROSITE" id="PS00211">
    <property type="entry name" value="ABC_TRANSPORTER_1"/>
    <property type="match status" value="1"/>
</dbReference>
<dbReference type="AlphaFoldDB" id="A0A829PWQ9"/>
<keyword evidence="8" id="KW-1278">Translocase</keyword>
<keyword evidence="9" id="KW-0472">Membrane</keyword>
<dbReference type="EMBL" id="JAOF01000001">
    <property type="protein sequence ID" value="EUA45046.1"/>
    <property type="molecule type" value="Genomic_DNA"/>
</dbReference>
<evidence type="ECO:0000313" key="13">
    <source>
        <dbReference type="EMBL" id="EUA45046.1"/>
    </source>
</evidence>
<dbReference type="PANTHER" id="PTHR42788">
    <property type="entry name" value="TAURINE IMPORT ATP-BINDING PROTEIN-RELATED"/>
    <property type="match status" value="1"/>
</dbReference>
<gene>
    <name evidence="13" type="primary">ssuB</name>
    <name evidence="13" type="ORF">I543_2346</name>
</gene>
<evidence type="ECO:0000256" key="4">
    <source>
        <dbReference type="ARBA" id="ARBA00022475"/>
    </source>
</evidence>
<dbReference type="GO" id="GO:0042626">
    <property type="term" value="F:ATPase-coupled transmembrane transporter activity"/>
    <property type="evidence" value="ECO:0007669"/>
    <property type="project" value="InterPro"/>
</dbReference>
<dbReference type="SMART" id="SM00382">
    <property type="entry name" value="AAA"/>
    <property type="match status" value="1"/>
</dbReference>
<reference evidence="13 14" key="1">
    <citation type="submission" date="2013-12" db="EMBL/GenBank/DDBJ databases">
        <authorList>
            <person name="Madinger N."/>
            <person name="Lenaerts A."/>
            <person name="Ordway D."/>
            <person name="DeGroote M.A."/>
            <person name="Parker T."/>
            <person name="Sizemore C."/>
            <person name="Tallon L.J."/>
            <person name="Sadzewicz L.K."/>
            <person name="Sengamalay N."/>
            <person name="Fraser C.M."/>
            <person name="Hine E."/>
            <person name="Shefchek K.A."/>
            <person name="Das S.P."/>
            <person name="Tettelin H."/>
        </authorList>
    </citation>
    <scope>NUCLEOTIDE SEQUENCE [LARGE SCALE GENOMIC DNA]</scope>
    <source>
        <strain evidence="13 14">21</strain>
    </source>
</reference>
<keyword evidence="5" id="KW-0732">Signal</keyword>
<evidence type="ECO:0000256" key="2">
    <source>
        <dbReference type="ARBA" id="ARBA00010742"/>
    </source>
</evidence>
<dbReference type="Gene3D" id="3.40.50.300">
    <property type="entry name" value="P-loop containing nucleotide triphosphate hydrolases"/>
    <property type="match status" value="1"/>
</dbReference>
<dbReference type="InterPro" id="IPR017871">
    <property type="entry name" value="ABC_transporter-like_CS"/>
</dbReference>
<dbReference type="FunFam" id="3.40.190.10:FF:000050">
    <property type="entry name" value="Sulfonate ABC transporter substrate-binding protein"/>
    <property type="match status" value="1"/>
</dbReference>
<evidence type="ECO:0000256" key="8">
    <source>
        <dbReference type="ARBA" id="ARBA00022967"/>
    </source>
</evidence>
<evidence type="ECO:0000256" key="9">
    <source>
        <dbReference type="ARBA" id="ARBA00023136"/>
    </source>
</evidence>
<organism evidence="13 14">
    <name type="scientific">Mycobacteroides abscessus 21</name>
    <dbReference type="NCBI Taxonomy" id="1299324"/>
    <lineage>
        <taxon>Bacteria</taxon>
        <taxon>Bacillati</taxon>
        <taxon>Actinomycetota</taxon>
        <taxon>Actinomycetes</taxon>
        <taxon>Mycobacteriales</taxon>
        <taxon>Mycobacteriaceae</taxon>
        <taxon>Mycobacteroides</taxon>
        <taxon>Mycobacteroides abscessus</taxon>
    </lineage>
</organism>
<evidence type="ECO:0000256" key="11">
    <source>
        <dbReference type="ARBA" id="ARBA00070228"/>
    </source>
</evidence>
<comment type="function">
    <text evidence="10">Part of a binding-protein-dependent transport system for aliphatic sulfonates. Putative binding protein.</text>
</comment>
<dbReference type="InterPro" id="IPR001638">
    <property type="entry name" value="Solute-binding_3/MltF_N"/>
</dbReference>
<dbReference type="InterPro" id="IPR015168">
    <property type="entry name" value="SsuA/THI5"/>
</dbReference>
<dbReference type="SMART" id="SM00062">
    <property type="entry name" value="PBPb"/>
    <property type="match status" value="1"/>
</dbReference>
<dbReference type="GO" id="GO:0030313">
    <property type="term" value="C:cell envelope"/>
    <property type="evidence" value="ECO:0007669"/>
    <property type="project" value="UniProtKB-SubCell"/>
</dbReference>
<dbReference type="GO" id="GO:0005524">
    <property type="term" value="F:ATP binding"/>
    <property type="evidence" value="ECO:0007669"/>
    <property type="project" value="UniProtKB-KW"/>
</dbReference>
<keyword evidence="4" id="KW-1003">Cell membrane</keyword>
<evidence type="ECO:0000256" key="1">
    <source>
        <dbReference type="ARBA" id="ARBA00004196"/>
    </source>
</evidence>
<dbReference type="SUPFAM" id="SSF52540">
    <property type="entry name" value="P-loop containing nucleoside triphosphate hydrolases"/>
    <property type="match status" value="1"/>
</dbReference>
<comment type="subcellular location">
    <subcellularLocation>
        <location evidence="1">Cell envelope</location>
    </subcellularLocation>
</comment>
<protein>
    <recommendedName>
        <fullName evidence="11">Putative aliphatic sulfonates-binding protein</fullName>
    </recommendedName>
</protein>
<proteinExistence type="inferred from homology"/>
<feature type="domain" description="ABC transporter" evidence="12">
    <location>
        <begin position="19"/>
        <end position="238"/>
    </location>
</feature>